<proteinExistence type="predicted"/>
<accession>A0A166KMN3</accession>
<dbReference type="Proteomes" id="UP000076519">
    <property type="component" value="Unassembled WGS sequence"/>
</dbReference>
<evidence type="ECO:0000313" key="2">
    <source>
        <dbReference type="Proteomes" id="UP000076519"/>
    </source>
</evidence>
<sequence>MKLEADKEKLTIMGVKFANKNDFDTAAYAISTNMIEGWKPKVKDVEHIREKIVKTFTRV</sequence>
<comment type="caution">
    <text evidence="1">The sequence shown here is derived from an EMBL/GenBank/DDBJ whole genome shotgun (WGS) entry which is preliminary data.</text>
</comment>
<evidence type="ECO:0000313" key="1">
    <source>
        <dbReference type="EMBL" id="KZK08639.1"/>
    </source>
</evidence>
<dbReference type="RefSeq" id="WP_063280975.1">
    <property type="nucleotide sequence ID" value="NZ_LIYF01000001.1"/>
</dbReference>
<name>A0A166KMN3_LACLC</name>
<gene>
    <name evidence="1" type="ORF">AB996_0076</name>
</gene>
<dbReference type="PATRIC" id="fig|1359.32.peg.2157"/>
<protein>
    <submittedName>
        <fullName evidence="1">Uncharacterized protein</fullName>
    </submittedName>
</protein>
<reference evidence="1 2" key="1">
    <citation type="submission" date="2015-08" db="EMBL/GenBank/DDBJ databases">
        <title>Draft Genome Sequences of 11 Lactococcus lactis subspecies cremoris strains.</title>
        <authorList>
            <person name="Wels M."/>
            <person name="Backus L."/>
            <person name="Boekhorst J."/>
            <person name="Dijkstra A."/>
            <person name="Beerthuizen M."/>
            <person name="Siezen R."/>
            <person name="Bachmann H."/>
            <person name="Van Hijum S."/>
        </authorList>
    </citation>
    <scope>NUCLEOTIDE SEQUENCE [LARGE SCALE GENOMIC DNA]</scope>
    <source>
        <strain evidence="1 2">KW10</strain>
    </source>
</reference>
<dbReference type="AlphaFoldDB" id="A0A166KMN3"/>
<dbReference type="EMBL" id="LIYF01000001">
    <property type="protein sequence ID" value="KZK08639.1"/>
    <property type="molecule type" value="Genomic_DNA"/>
</dbReference>
<organism evidence="1 2">
    <name type="scientific">Lactococcus lactis subsp. cremoris</name>
    <name type="common">Streptococcus cremoris</name>
    <dbReference type="NCBI Taxonomy" id="1359"/>
    <lineage>
        <taxon>Bacteria</taxon>
        <taxon>Bacillati</taxon>
        <taxon>Bacillota</taxon>
        <taxon>Bacilli</taxon>
        <taxon>Lactobacillales</taxon>
        <taxon>Streptococcaceae</taxon>
        <taxon>Lactococcus</taxon>
    </lineage>
</organism>